<sequence>MNKLVAPLVATAAVGVAGLALLNTSEGLRLKPYKDPAGIWTVCYGHTGNDIVLDKVYTKAECEIIRDRDIRSHLAGIKPCIKVPLTQNQQDAILDLSFNIGVQRTCSSTLIKKVNKGDFKGAAEEFPKWNKATVRGKLVVLPGLEKRRAAEKALFEKDLPK</sequence>
<keyword evidence="4 16" id="KW-0929">Antimicrobial</keyword>
<accession>A0AA96Q170</accession>
<evidence type="ECO:0000256" key="13">
    <source>
        <dbReference type="ARBA" id="ARBA00023136"/>
    </source>
</evidence>
<evidence type="ECO:0000256" key="3">
    <source>
        <dbReference type="ARBA" id="ARBA00022511"/>
    </source>
</evidence>
<keyword evidence="11" id="KW-0735">Signal-anchor</keyword>
<evidence type="ECO:0000256" key="5">
    <source>
        <dbReference type="ARBA" id="ARBA00022612"/>
    </source>
</evidence>
<proteinExistence type="inferred from homology"/>
<dbReference type="EC" id="3.2.1.17" evidence="16"/>
<keyword evidence="8 16" id="KW-0378">Hydrolase</keyword>
<dbReference type="Gene3D" id="1.10.530.40">
    <property type="match status" value="1"/>
</dbReference>
<reference evidence="18" key="1">
    <citation type="journal article" date="2024" name="Viruses">
        <title>New Genera and Species of Caulobacter and Brevundimonas Bacteriophages Provide Insights into Phage Genome Evolution.</title>
        <authorList>
            <person name="Ely B."/>
            <person name="Hils M."/>
            <person name="Clarke A."/>
            <person name="Albert M."/>
            <person name="Holness N."/>
            <person name="Lenski J."/>
            <person name="Mohammadi T."/>
        </authorList>
    </citation>
    <scope>NUCLEOTIDE SEQUENCE [LARGE SCALE GENOMIC DNA]</scope>
</reference>
<keyword evidence="7" id="KW-0812">Transmembrane</keyword>
<dbReference type="GO" id="GO:0009253">
    <property type="term" value="P:peptidoglycan catabolic process"/>
    <property type="evidence" value="ECO:0007669"/>
    <property type="project" value="InterPro"/>
</dbReference>
<evidence type="ECO:0000313" key="17">
    <source>
        <dbReference type="EMBL" id="WNV48187.1"/>
    </source>
</evidence>
<evidence type="ECO:0000256" key="8">
    <source>
        <dbReference type="ARBA" id="ARBA00022801"/>
    </source>
</evidence>
<dbReference type="HAMAP" id="MF_04136">
    <property type="entry name" value="SAR_ENDOLYSIN"/>
    <property type="match status" value="1"/>
</dbReference>
<keyword evidence="5" id="KW-1188">Viral release from host cell</keyword>
<dbReference type="Proteomes" id="UP001301924">
    <property type="component" value="Segment"/>
</dbReference>
<dbReference type="InterPro" id="IPR023347">
    <property type="entry name" value="Lysozyme_dom_sf"/>
</dbReference>
<dbReference type="EMBL" id="OR260090">
    <property type="protein sequence ID" value="WNV48187.1"/>
    <property type="molecule type" value="Genomic_DNA"/>
</dbReference>
<dbReference type="GO" id="GO:0042742">
    <property type="term" value="P:defense response to bacterium"/>
    <property type="evidence" value="ECO:0007669"/>
    <property type="project" value="UniProtKB-KW"/>
</dbReference>
<evidence type="ECO:0000256" key="2">
    <source>
        <dbReference type="ARBA" id="ARBA00022445"/>
    </source>
</evidence>
<dbReference type="InterPro" id="IPR002196">
    <property type="entry name" value="Glyco_hydro_24"/>
</dbReference>
<evidence type="ECO:0000256" key="4">
    <source>
        <dbReference type="ARBA" id="ARBA00022529"/>
    </source>
</evidence>
<evidence type="ECO:0000256" key="1">
    <source>
        <dbReference type="ARBA" id="ARBA00000632"/>
    </source>
</evidence>
<protein>
    <recommendedName>
        <fullName evidence="16">Lysozyme</fullName>
        <ecNumber evidence="16">3.2.1.17</ecNumber>
    </recommendedName>
</protein>
<evidence type="ECO:0000256" key="14">
    <source>
        <dbReference type="ARBA" id="ARBA00023142"/>
    </source>
</evidence>
<dbReference type="GO" id="GO:0016998">
    <property type="term" value="P:cell wall macromolecule catabolic process"/>
    <property type="evidence" value="ECO:0007669"/>
    <property type="project" value="InterPro"/>
</dbReference>
<evidence type="ECO:0000256" key="9">
    <source>
        <dbReference type="ARBA" id="ARBA00022852"/>
    </source>
</evidence>
<dbReference type="GO" id="GO:0003796">
    <property type="term" value="F:lysozyme activity"/>
    <property type="evidence" value="ECO:0007669"/>
    <property type="project" value="UniProtKB-EC"/>
</dbReference>
<keyword evidence="12" id="KW-1133">Transmembrane helix</keyword>
<keyword evidence="9" id="KW-0204">Cytolysis</keyword>
<dbReference type="HAMAP" id="MF_04110">
    <property type="entry name" value="ENDOLYSIN_T4"/>
    <property type="match status" value="1"/>
</dbReference>
<comment type="similarity">
    <text evidence="16">Belongs to the glycosyl hydrolase 24 family.</text>
</comment>
<evidence type="ECO:0000313" key="18">
    <source>
        <dbReference type="Proteomes" id="UP001301924"/>
    </source>
</evidence>
<organism evidence="17 18">
    <name type="scientific">Caulobacter phage Quill_5.2</name>
    <dbReference type="NCBI Taxonomy" id="3075108"/>
    <lineage>
        <taxon>Viruses</taxon>
        <taxon>Duplodnaviria</taxon>
        <taxon>Heunggongvirae</taxon>
        <taxon>Uroviricota</taxon>
        <taxon>Caudoviricetes</taxon>
        <taxon>Autographivirales</taxon>
        <taxon>Autonotataviridae</taxon>
        <taxon>Lullwatervirus</taxon>
        <taxon>Lullwatervirus quill52</taxon>
    </lineage>
</organism>
<dbReference type="GO" id="GO:0031640">
    <property type="term" value="P:killing of cells of another organism"/>
    <property type="evidence" value="ECO:0007669"/>
    <property type="project" value="UniProtKB-KW"/>
</dbReference>
<dbReference type="Pfam" id="PF00959">
    <property type="entry name" value="Phage_lysozyme"/>
    <property type="match status" value="1"/>
</dbReference>
<gene>
    <name evidence="17" type="ORF">Ql52_gp051</name>
</gene>
<dbReference type="PANTHER" id="PTHR38107">
    <property type="match status" value="1"/>
</dbReference>
<evidence type="ECO:0000256" key="7">
    <source>
        <dbReference type="ARBA" id="ARBA00022692"/>
    </source>
</evidence>
<evidence type="ECO:0000256" key="11">
    <source>
        <dbReference type="ARBA" id="ARBA00022968"/>
    </source>
</evidence>
<dbReference type="InterPro" id="IPR034690">
    <property type="entry name" value="Endolysin_T4_type"/>
</dbReference>
<evidence type="ECO:0000256" key="12">
    <source>
        <dbReference type="ARBA" id="ARBA00022989"/>
    </source>
</evidence>
<keyword evidence="15 16" id="KW-0326">Glycosidase</keyword>
<dbReference type="InterPro" id="IPR043688">
    <property type="entry name" value="SAR_endolysin-like"/>
</dbReference>
<dbReference type="InterPro" id="IPR023346">
    <property type="entry name" value="Lysozyme-like_dom_sf"/>
</dbReference>
<name>A0AA96Q170_9CAUD</name>
<keyword evidence="13" id="KW-0472">Membrane</keyword>
<keyword evidence="10" id="KW-1043">Host membrane</keyword>
<evidence type="ECO:0000256" key="10">
    <source>
        <dbReference type="ARBA" id="ARBA00022870"/>
    </source>
</evidence>
<dbReference type="CDD" id="cd16900">
    <property type="entry name" value="endolysin_R21-like"/>
    <property type="match status" value="1"/>
</dbReference>
<dbReference type="SUPFAM" id="SSF53955">
    <property type="entry name" value="Lysozyme-like"/>
    <property type="match status" value="1"/>
</dbReference>
<evidence type="ECO:0000256" key="6">
    <source>
        <dbReference type="ARBA" id="ARBA00022638"/>
    </source>
</evidence>
<keyword evidence="3" id="KW-1032">Host cell membrane</keyword>
<keyword evidence="2" id="KW-1030">Host cell inner membrane</keyword>
<dbReference type="PANTHER" id="PTHR38107:SF3">
    <property type="entry name" value="LYSOZYME RRRD-RELATED"/>
    <property type="match status" value="1"/>
</dbReference>
<dbReference type="InterPro" id="IPR051018">
    <property type="entry name" value="Bacteriophage_GH24"/>
</dbReference>
<evidence type="ECO:0000256" key="15">
    <source>
        <dbReference type="ARBA" id="ARBA00023295"/>
    </source>
</evidence>
<comment type="catalytic activity">
    <reaction evidence="1 16">
        <text>Hydrolysis of (1-&gt;4)-beta-linkages between N-acetylmuramic acid and N-acetyl-D-glucosamine residues in a peptidoglycan and between N-acetyl-D-glucosamine residues in chitodextrins.</text>
        <dbReference type="EC" id="3.2.1.17"/>
    </reaction>
</comment>
<evidence type="ECO:0000256" key="16">
    <source>
        <dbReference type="RuleBase" id="RU003788"/>
    </source>
</evidence>
<keyword evidence="6 16" id="KW-0081">Bacteriolytic enzyme</keyword>
<keyword evidence="14" id="KW-0578">Host cell lysis by virus</keyword>
<keyword evidence="18" id="KW-1185">Reference proteome</keyword>